<reference evidence="5 6" key="1">
    <citation type="submission" date="2019-02" db="EMBL/GenBank/DDBJ databases">
        <authorList>
            <person name="Goldberg S.R."/>
            <person name="Haltli B.A."/>
            <person name="Correa H."/>
            <person name="Russell K.G."/>
        </authorList>
    </citation>
    <scope>NUCLEOTIDE SEQUENCE [LARGE SCALE GENOMIC DNA]</scope>
    <source>
        <strain evidence="5 6">JCM 16186</strain>
    </source>
</reference>
<dbReference type="PRINTS" id="PR00154">
    <property type="entry name" value="AMPBINDING"/>
</dbReference>
<dbReference type="InterPro" id="IPR023213">
    <property type="entry name" value="CAT-like_dom_sf"/>
</dbReference>
<evidence type="ECO:0000313" key="5">
    <source>
        <dbReference type="EMBL" id="MTI25700.1"/>
    </source>
</evidence>
<dbReference type="Pfam" id="PF00501">
    <property type="entry name" value="AMP-binding"/>
    <property type="match status" value="1"/>
</dbReference>
<evidence type="ECO:0000256" key="3">
    <source>
        <dbReference type="ARBA" id="ARBA00022553"/>
    </source>
</evidence>
<dbReference type="InterPro" id="IPR042099">
    <property type="entry name" value="ANL_N_sf"/>
</dbReference>
<comment type="cofactor">
    <cofactor evidence="1">
        <name>pantetheine 4'-phosphate</name>
        <dbReference type="ChEBI" id="CHEBI:47942"/>
    </cofactor>
</comment>
<proteinExistence type="predicted"/>
<dbReference type="InterPro" id="IPR045851">
    <property type="entry name" value="AMP-bd_C_sf"/>
</dbReference>
<dbReference type="Gene3D" id="1.10.1200.10">
    <property type="entry name" value="ACP-like"/>
    <property type="match status" value="1"/>
</dbReference>
<dbReference type="Gene3D" id="3.30.559.10">
    <property type="entry name" value="Chloramphenicol acetyltransferase-like domain"/>
    <property type="match status" value="1"/>
</dbReference>
<dbReference type="PANTHER" id="PTHR45398">
    <property type="match status" value="1"/>
</dbReference>
<dbReference type="EMBL" id="SMLW01000534">
    <property type="protein sequence ID" value="MTI25700.1"/>
    <property type="molecule type" value="Genomic_DNA"/>
</dbReference>
<dbReference type="InterPro" id="IPR020459">
    <property type="entry name" value="AMP-binding"/>
</dbReference>
<evidence type="ECO:0000256" key="1">
    <source>
        <dbReference type="ARBA" id="ARBA00001957"/>
    </source>
</evidence>
<dbReference type="InterPro" id="IPR036736">
    <property type="entry name" value="ACP-like_sf"/>
</dbReference>
<dbReference type="PROSITE" id="PS50075">
    <property type="entry name" value="CARRIER"/>
    <property type="match status" value="1"/>
</dbReference>
<dbReference type="Gene3D" id="3.30.300.30">
    <property type="match status" value="1"/>
</dbReference>
<dbReference type="InterPro" id="IPR006162">
    <property type="entry name" value="Ppantetheine_attach_site"/>
</dbReference>
<keyword evidence="6" id="KW-1185">Reference proteome</keyword>
<dbReference type="Gene3D" id="3.30.559.30">
    <property type="entry name" value="Nonribosomal peptide synthetase, condensation domain"/>
    <property type="match status" value="1"/>
</dbReference>
<dbReference type="InterPro" id="IPR010060">
    <property type="entry name" value="NRPS_synth"/>
</dbReference>
<evidence type="ECO:0000259" key="4">
    <source>
        <dbReference type="PROSITE" id="PS50075"/>
    </source>
</evidence>
<keyword evidence="2" id="KW-0596">Phosphopantetheine</keyword>
<dbReference type="SUPFAM" id="SSF56801">
    <property type="entry name" value="Acetyl-CoA synthetase-like"/>
    <property type="match status" value="1"/>
</dbReference>
<feature type="domain" description="Carrier" evidence="4">
    <location>
        <begin position="387"/>
        <end position="461"/>
    </location>
</feature>
<organism evidence="5 6">
    <name type="scientific">Fulvivirga kasyanovii</name>
    <dbReference type="NCBI Taxonomy" id="396812"/>
    <lineage>
        <taxon>Bacteria</taxon>
        <taxon>Pseudomonadati</taxon>
        <taxon>Bacteroidota</taxon>
        <taxon>Cytophagia</taxon>
        <taxon>Cytophagales</taxon>
        <taxon>Fulvivirgaceae</taxon>
        <taxon>Fulvivirga</taxon>
    </lineage>
</organism>
<dbReference type="SUPFAM" id="SSF47336">
    <property type="entry name" value="ACP-like"/>
    <property type="match status" value="1"/>
</dbReference>
<dbReference type="Pfam" id="PF00668">
    <property type="entry name" value="Condensation"/>
    <property type="match status" value="1"/>
</dbReference>
<protein>
    <recommendedName>
        <fullName evidence="4">Carrier domain-containing protein</fullName>
    </recommendedName>
</protein>
<dbReference type="InterPro" id="IPR020845">
    <property type="entry name" value="AMP-binding_CS"/>
</dbReference>
<dbReference type="PROSITE" id="PS00012">
    <property type="entry name" value="PHOSPHOPANTETHEINE"/>
    <property type="match status" value="1"/>
</dbReference>
<dbReference type="Pfam" id="PF13193">
    <property type="entry name" value="AMP-binding_C"/>
    <property type="match status" value="1"/>
</dbReference>
<dbReference type="Gene3D" id="3.40.50.12780">
    <property type="entry name" value="N-terminal domain of ligase-like"/>
    <property type="match status" value="1"/>
</dbReference>
<accession>A0ABW9RRN3</accession>
<dbReference type="PANTHER" id="PTHR45398:SF1">
    <property type="entry name" value="ENZYME, PUTATIVE (JCVI)-RELATED"/>
    <property type="match status" value="1"/>
</dbReference>
<dbReference type="SUPFAM" id="SSF52777">
    <property type="entry name" value="CoA-dependent acyltransferases"/>
    <property type="match status" value="2"/>
</dbReference>
<sequence length="931" mass="106941">MDKLAFNNTNDKNLNVINTPNDLAYIIYTSGTTGSPKGVMIEHRSLVNYITWAASNYLESGFGAFPLFTSISFDLTVTSIFVPLVTGNTIVIYDDTDSASAMKKVFTEDKVDIMKLTPSHLRLIVESLNSSHLKSRRLKRFIVGGEKFSSKLAQQVIEKFGEDMIIYNEYGPTEATVGCMIYQFNTKDTSFSVPIGFPAANMQIFLLDKYLKPIPAGVSGEIYISGDGLARGYLFNPDFMNEVFVDNPFVPDTKMYRTGDIARRLQGGQMEYLGRYDHQVKINGYRIELVEIENELIEHPQILEAIVTTTLTNNDKEVLCAYYVPAVGATNELSEVELKVYLSGKLPAYMLPNRFISITAIPVTNNGKVDYTSLPQPSYNNEEEHRLPSNEIERISIEVWQEILGQEKITVASNFYELGGDSIKAIQIASRLSEEGINIKVKDIMTFHTIEQIGLGAKFASNKNTYEQGIVDGARDLAPIEQWFFNQNFINPSFYNQSINLEFRKPIDREVLEKVFKEIIKHHDGLRLNYNPATRKLYYNNSHYEQPFVIESWDLKEELEVVSKRIEDNHADLFNSFKSSFDITKSLLIKAAILKSPSATEYLFITAHHLIMDGVSWRILLKDLKICYDMLLKNEPIQWNRKSASSLDWNKELKEYTRLQVNEVNQYWSFTNEDRFRLPLDFETDDWTVENLRKVTGTLDESNTEFLLKKAHDVYKSDVPTLLNTALVITINQWTKLSHCVIMYENHGRQLEAIDVSRTIGWFTCMYPIQFDMHDDELKAQIISVKEQMRKVPDHGLGYGLSKYNDRGSTPVSMRLPELRVNYLGEFMNELDNELFRYHDSVQGLETDKRNKMTAKIDLNLIVVRGILNMEISYNAKAFKESTIQWFFSTFMDQLKNILDHIRQEKTTHFTPSDFSDAKLSAEELDGLFDK</sequence>
<dbReference type="InterPro" id="IPR000873">
    <property type="entry name" value="AMP-dep_synth/lig_dom"/>
</dbReference>
<dbReference type="InterPro" id="IPR001242">
    <property type="entry name" value="Condensation_dom"/>
</dbReference>
<dbReference type="InterPro" id="IPR009081">
    <property type="entry name" value="PP-bd_ACP"/>
</dbReference>
<evidence type="ECO:0000313" key="6">
    <source>
        <dbReference type="Proteomes" id="UP000798808"/>
    </source>
</evidence>
<dbReference type="Pfam" id="PF00550">
    <property type="entry name" value="PP-binding"/>
    <property type="match status" value="1"/>
</dbReference>
<gene>
    <name evidence="5" type="ORF">E1163_12160</name>
</gene>
<name>A0ABW9RRN3_9BACT</name>
<keyword evidence="3" id="KW-0597">Phosphoprotein</keyword>
<dbReference type="Proteomes" id="UP000798808">
    <property type="component" value="Unassembled WGS sequence"/>
</dbReference>
<dbReference type="InterPro" id="IPR025110">
    <property type="entry name" value="AMP-bd_C"/>
</dbReference>
<evidence type="ECO:0000256" key="2">
    <source>
        <dbReference type="ARBA" id="ARBA00022450"/>
    </source>
</evidence>
<comment type="caution">
    <text evidence="5">The sequence shown here is derived from an EMBL/GenBank/DDBJ whole genome shotgun (WGS) entry which is preliminary data.</text>
</comment>
<dbReference type="PROSITE" id="PS00455">
    <property type="entry name" value="AMP_BINDING"/>
    <property type="match status" value="1"/>
</dbReference>
<dbReference type="NCBIfam" id="TIGR01720">
    <property type="entry name" value="NRPS-para261"/>
    <property type="match status" value="1"/>
</dbReference>